<dbReference type="PANTHER" id="PTHR32166:SF122">
    <property type="entry name" value="OS09G0499600 PROTEIN"/>
    <property type="match status" value="1"/>
</dbReference>
<dbReference type="EMBL" id="JAAIUW010000002">
    <property type="protein sequence ID" value="KAF7841961.1"/>
    <property type="molecule type" value="Genomic_DNA"/>
</dbReference>
<organism evidence="1 2">
    <name type="scientific">Senna tora</name>
    <dbReference type="NCBI Taxonomy" id="362788"/>
    <lineage>
        <taxon>Eukaryota</taxon>
        <taxon>Viridiplantae</taxon>
        <taxon>Streptophyta</taxon>
        <taxon>Embryophyta</taxon>
        <taxon>Tracheophyta</taxon>
        <taxon>Spermatophyta</taxon>
        <taxon>Magnoliopsida</taxon>
        <taxon>eudicotyledons</taxon>
        <taxon>Gunneridae</taxon>
        <taxon>Pentapetalae</taxon>
        <taxon>rosids</taxon>
        <taxon>fabids</taxon>
        <taxon>Fabales</taxon>
        <taxon>Fabaceae</taxon>
        <taxon>Caesalpinioideae</taxon>
        <taxon>Cassia clade</taxon>
        <taxon>Senna</taxon>
    </lineage>
</organism>
<evidence type="ECO:0000313" key="2">
    <source>
        <dbReference type="Proteomes" id="UP000634136"/>
    </source>
</evidence>
<name>A0A835CGD5_9FABA</name>
<accession>A0A835CGD5</accession>
<keyword evidence="2" id="KW-1185">Reference proteome</keyword>
<dbReference type="Proteomes" id="UP000634136">
    <property type="component" value="Unassembled WGS sequence"/>
</dbReference>
<comment type="caution">
    <text evidence="1">The sequence shown here is derived from an EMBL/GenBank/DDBJ whole genome shotgun (WGS) entry which is preliminary data.</text>
</comment>
<gene>
    <name evidence="1" type="ORF">G2W53_004259</name>
</gene>
<dbReference type="PANTHER" id="PTHR32166">
    <property type="entry name" value="OSJNBA0013A04.12 PROTEIN"/>
    <property type="match status" value="1"/>
</dbReference>
<evidence type="ECO:0000313" key="1">
    <source>
        <dbReference type="EMBL" id="KAF7841961.1"/>
    </source>
</evidence>
<dbReference type="AlphaFoldDB" id="A0A835CGD5"/>
<dbReference type="InterPro" id="IPR012337">
    <property type="entry name" value="RNaseH-like_sf"/>
</dbReference>
<dbReference type="OrthoDB" id="1934703at2759"/>
<protein>
    <submittedName>
        <fullName evidence="1">SCAN domain-containing protein</fullName>
    </submittedName>
</protein>
<proteinExistence type="predicted"/>
<sequence>MLRNFTKGRDLIRPAMTRFATSYLTLACLNEHKGALMTMFSSKEWKDSKFSSTWDGKQVENNVLDDDLWKNIITCLQAAAPLIKVLQLVDSYEKSAMGFIYEAMDCAKQKIKQNFNNVKNSYEPILKIIDERWEAQLHRSLHGAAYYVNPHFHYNSSLKNDYHVKEGLYKCLSRLILDEDTKSTIHRQLVDFSLARGMFGFNSAKANKDQMAPADW</sequence>
<reference evidence="1" key="1">
    <citation type="submission" date="2020-09" db="EMBL/GenBank/DDBJ databases">
        <title>Genome-Enabled Discovery of Anthraquinone Biosynthesis in Senna tora.</title>
        <authorList>
            <person name="Kang S.-H."/>
            <person name="Pandey R.P."/>
            <person name="Lee C.-M."/>
            <person name="Sim J.-S."/>
            <person name="Jeong J.-T."/>
            <person name="Choi B.-S."/>
            <person name="Jung M."/>
            <person name="Ginzburg D."/>
            <person name="Zhao K."/>
            <person name="Won S.Y."/>
            <person name="Oh T.-J."/>
            <person name="Yu Y."/>
            <person name="Kim N.-H."/>
            <person name="Lee O.R."/>
            <person name="Lee T.-H."/>
            <person name="Bashyal P."/>
            <person name="Kim T.-S."/>
            <person name="Lee W.-H."/>
            <person name="Kawkins C."/>
            <person name="Kim C.-K."/>
            <person name="Kim J.S."/>
            <person name="Ahn B.O."/>
            <person name="Rhee S.Y."/>
            <person name="Sohng J.K."/>
        </authorList>
    </citation>
    <scope>NUCLEOTIDE SEQUENCE</scope>
    <source>
        <tissue evidence="1">Leaf</tissue>
    </source>
</reference>
<dbReference type="SUPFAM" id="SSF53098">
    <property type="entry name" value="Ribonuclease H-like"/>
    <property type="match status" value="1"/>
</dbReference>